<name>A0A8K0IJ74_COCNU</name>
<organism evidence="1 2">
    <name type="scientific">Cocos nucifera</name>
    <name type="common">Coconut palm</name>
    <dbReference type="NCBI Taxonomy" id="13894"/>
    <lineage>
        <taxon>Eukaryota</taxon>
        <taxon>Viridiplantae</taxon>
        <taxon>Streptophyta</taxon>
        <taxon>Embryophyta</taxon>
        <taxon>Tracheophyta</taxon>
        <taxon>Spermatophyta</taxon>
        <taxon>Magnoliopsida</taxon>
        <taxon>Liliopsida</taxon>
        <taxon>Arecaceae</taxon>
        <taxon>Arecoideae</taxon>
        <taxon>Cocoseae</taxon>
        <taxon>Attaleinae</taxon>
        <taxon>Cocos</taxon>
    </lineage>
</organism>
<dbReference type="AlphaFoldDB" id="A0A8K0IJ74"/>
<dbReference type="PANTHER" id="PTHR47818:SF2">
    <property type="entry name" value="F-BOX DOMAIN-CONTAINING PROTEIN"/>
    <property type="match status" value="1"/>
</dbReference>
<evidence type="ECO:0000313" key="2">
    <source>
        <dbReference type="Proteomes" id="UP000797356"/>
    </source>
</evidence>
<proteinExistence type="predicted"/>
<comment type="caution">
    <text evidence="1">The sequence shown here is derived from an EMBL/GenBank/DDBJ whole genome shotgun (WGS) entry which is preliminary data.</text>
</comment>
<reference evidence="1" key="2">
    <citation type="submission" date="2019-07" db="EMBL/GenBank/DDBJ databases">
        <authorList>
            <person name="Yang Y."/>
            <person name="Bocs S."/>
            <person name="Baudouin L."/>
        </authorList>
    </citation>
    <scope>NUCLEOTIDE SEQUENCE</scope>
    <source>
        <tissue evidence="1">Spear leaf of Hainan Tall coconut</tissue>
    </source>
</reference>
<protein>
    <submittedName>
        <fullName evidence="1">Putative Ribonuclease inhibitor</fullName>
    </submittedName>
</protein>
<sequence length="143" mass="16053">MPEVPTLFSLCVKGIAITVLDGCEYAQDILELPSDLLDRIVLNLPPLALQNIHELSVDGCGKGGIASNGISDGRKRGRYGDFNTAWKLLFKKRWPEHIKKIQPINCATTQYTSGMCSLVNQSVDWQQLYWEKHLQRDSLASCF</sequence>
<dbReference type="Proteomes" id="UP000797356">
    <property type="component" value="Chromosome 8"/>
</dbReference>
<evidence type="ECO:0000313" key="1">
    <source>
        <dbReference type="EMBL" id="KAG1359690.1"/>
    </source>
</evidence>
<dbReference type="EMBL" id="CM017879">
    <property type="protein sequence ID" value="KAG1359690.1"/>
    <property type="molecule type" value="Genomic_DNA"/>
</dbReference>
<gene>
    <name evidence="1" type="ORF">COCNU_08G011360</name>
</gene>
<dbReference type="OrthoDB" id="120976at2759"/>
<reference evidence="1" key="1">
    <citation type="journal article" date="2017" name="Gigascience">
        <title>The genome draft of coconut (Cocos nucifera).</title>
        <authorList>
            <person name="Xiao Y."/>
            <person name="Xu P."/>
            <person name="Fan H."/>
            <person name="Baudouin L."/>
            <person name="Xia W."/>
            <person name="Bocs S."/>
            <person name="Xu J."/>
            <person name="Li Q."/>
            <person name="Guo A."/>
            <person name="Zhou L."/>
            <person name="Li J."/>
            <person name="Wu Y."/>
            <person name="Ma Z."/>
            <person name="Armero A."/>
            <person name="Issali A.E."/>
            <person name="Liu N."/>
            <person name="Peng M."/>
            <person name="Yang Y."/>
        </authorList>
    </citation>
    <scope>NUCLEOTIDE SEQUENCE</scope>
    <source>
        <tissue evidence="1">Spear leaf of Hainan Tall coconut</tissue>
    </source>
</reference>
<accession>A0A8K0IJ74</accession>
<dbReference type="PANTHER" id="PTHR47818">
    <property type="entry name" value="RNI-LIKE SUPERFAMILY PROTEIN"/>
    <property type="match status" value="1"/>
</dbReference>
<keyword evidence="2" id="KW-1185">Reference proteome</keyword>